<feature type="transmembrane region" description="Helical" evidence="1">
    <location>
        <begin position="112"/>
        <end position="133"/>
    </location>
</feature>
<dbReference type="RefSeq" id="WP_195692604.1">
    <property type="nucleotide sequence ID" value="NZ_CP064760.1"/>
</dbReference>
<evidence type="ECO:0000313" key="3">
    <source>
        <dbReference type="Proteomes" id="UP000594480"/>
    </source>
</evidence>
<dbReference type="Proteomes" id="UP000594480">
    <property type="component" value="Chromosome"/>
</dbReference>
<keyword evidence="1" id="KW-0812">Transmembrane</keyword>
<dbReference type="KEGG" id="msf:IT882_15750"/>
<organism evidence="2 3">
    <name type="scientific">Microbacterium schleiferi</name>
    <dbReference type="NCBI Taxonomy" id="69362"/>
    <lineage>
        <taxon>Bacteria</taxon>
        <taxon>Bacillati</taxon>
        <taxon>Actinomycetota</taxon>
        <taxon>Actinomycetes</taxon>
        <taxon>Micrococcales</taxon>
        <taxon>Microbacteriaceae</taxon>
        <taxon>Microbacterium</taxon>
    </lineage>
</organism>
<name>A0A7S8MWK8_9MICO</name>
<gene>
    <name evidence="2" type="ORF">IT882_15750</name>
</gene>
<accession>A0A7S8MWK8</accession>
<feature type="transmembrane region" description="Helical" evidence="1">
    <location>
        <begin position="88"/>
        <end position="106"/>
    </location>
</feature>
<keyword evidence="1" id="KW-0472">Membrane</keyword>
<dbReference type="Pfam" id="PF19851">
    <property type="entry name" value="DUF6326"/>
    <property type="match status" value="1"/>
</dbReference>
<reference evidence="2 3" key="1">
    <citation type="submission" date="2020-11" db="EMBL/GenBank/DDBJ databases">
        <title>Amino acid is mineralized and recycled by bacteria in oceanic microbiome.</title>
        <authorList>
            <person name="Zheng L.Y."/>
        </authorList>
    </citation>
    <scope>NUCLEOTIDE SEQUENCE [LARGE SCALE GENOMIC DNA]</scope>
    <source>
        <strain evidence="2 3">A32-1</strain>
    </source>
</reference>
<evidence type="ECO:0000256" key="1">
    <source>
        <dbReference type="SAM" id="Phobius"/>
    </source>
</evidence>
<evidence type="ECO:0000313" key="2">
    <source>
        <dbReference type="EMBL" id="QPE04549.1"/>
    </source>
</evidence>
<feature type="transmembrane region" description="Helical" evidence="1">
    <location>
        <begin position="60"/>
        <end position="81"/>
    </location>
</feature>
<sequence>MIVDPSSPFRPLDPRVRLAALWTSVMFLVAFVDIFAFYRADLREQIEAGRAFVFTINEAFMLGIVLYVAVPSLMIAASVLIPRTVNRLMQIVVAAVFALTIIGAAIGEWSYYLVASGIELALLAGVIAVAVRWKDTPLVAARDLAAARTSRDARG</sequence>
<feature type="transmembrane region" description="Helical" evidence="1">
    <location>
        <begin position="20"/>
        <end position="40"/>
    </location>
</feature>
<proteinExistence type="predicted"/>
<protein>
    <submittedName>
        <fullName evidence="2">Uncharacterized protein</fullName>
    </submittedName>
</protein>
<dbReference type="AlphaFoldDB" id="A0A7S8MWK8"/>
<dbReference type="InterPro" id="IPR046289">
    <property type="entry name" value="DUF6326"/>
</dbReference>
<dbReference type="EMBL" id="CP064760">
    <property type="protein sequence ID" value="QPE04549.1"/>
    <property type="molecule type" value="Genomic_DNA"/>
</dbReference>
<keyword evidence="1" id="KW-1133">Transmembrane helix</keyword>
<keyword evidence="3" id="KW-1185">Reference proteome</keyword>